<dbReference type="AlphaFoldDB" id="A0A1A8VAI2"/>
<dbReference type="GO" id="GO:0003677">
    <property type="term" value="F:DNA binding"/>
    <property type="evidence" value="ECO:0007669"/>
    <property type="project" value="InterPro"/>
</dbReference>
<feature type="compositionally biased region" description="Acidic residues" evidence="1">
    <location>
        <begin position="9"/>
        <end position="23"/>
    </location>
</feature>
<organism evidence="2">
    <name type="scientific">Nothobranchius furzeri</name>
    <name type="common">Turquoise killifish</name>
    <dbReference type="NCBI Taxonomy" id="105023"/>
    <lineage>
        <taxon>Eukaryota</taxon>
        <taxon>Metazoa</taxon>
        <taxon>Chordata</taxon>
        <taxon>Craniata</taxon>
        <taxon>Vertebrata</taxon>
        <taxon>Euteleostomi</taxon>
        <taxon>Actinopterygii</taxon>
        <taxon>Neopterygii</taxon>
        <taxon>Teleostei</taxon>
        <taxon>Neoteleostei</taxon>
        <taxon>Acanthomorphata</taxon>
        <taxon>Ovalentaria</taxon>
        <taxon>Atherinomorphae</taxon>
        <taxon>Cyprinodontiformes</taxon>
        <taxon>Nothobranchiidae</taxon>
        <taxon>Nothobranchius</taxon>
    </lineage>
</organism>
<evidence type="ECO:0000313" key="2">
    <source>
        <dbReference type="EMBL" id="SBS56851.1"/>
    </source>
</evidence>
<sequence length="769" mass="87535">MRDSSLVSEESDPSDEVSEEEYVPDSVSSSSDSDKLSDKKLPQREQFEVQEEEMSLKTTARTEDAENIQSSSVSSTEKKNYCFVCDKPQSKLARHFQVHEKTHAEVAEVLALPINSKMRKLKLDRLRNKGNCKHNSEVYKSGSGLLKIKRKPKKIYDLNQYVHCTYCQGLYLRKHFWRHAHKCKAKPLQDEQESGRVLTLASMVDSSLCQQISQSVWKLLSVMRDDEVATAVRSDFNILQLAQSFFNKHGQDPTKHEYIRQKIREVGRLLLILRKDYSVYNLEEAVRPSNFHTLVQAVKKVSGFDEEKHSFQTPSLALKLGHSLHKICDIINCKALMTGDCELKKSTQAFKKLYSTKWSELVSHTALTTLDDKHFNKPSTLPFTEDVKRLHQHLEKVGNSASETLKCDPSPQAYGELCKTTLSKIILFNRRRGGEVSKMHLSAFAMRDTSPLHKDVALGLSQFEQKLCAHFSRVEIKGKRGRKVAVLLSPDMVEAINILISRRQECGVPQKNPFLFARPHCLTPFRAQDCLRLYSNQCGAQRPDLLRSTQLRKHVATLSQVLNLKNHELDQVADFLGHDIRVHREYYRLPEATTQLAKISKLLIALDKGALSDLQGKTLEEIEIEDELDLTDSDGGEESETEELTECSTNEEPSEPPGTRDESKRAREPVDDISGTSKDVDSPGEGTSQAFPDQEAQKKRPRRIQKRPWSPKEVAAVMKYFSKHINTGKLASFIEIEQCKKAEYLVLKGRSPQNIRDFVRNRGKAKKKS</sequence>
<evidence type="ECO:0000256" key="1">
    <source>
        <dbReference type="SAM" id="MobiDB-lite"/>
    </source>
</evidence>
<feature type="compositionally biased region" description="Basic and acidic residues" evidence="1">
    <location>
        <begin position="658"/>
        <end position="670"/>
    </location>
</feature>
<reference evidence="2" key="2">
    <citation type="submission" date="2016-06" db="EMBL/GenBank/DDBJ databases">
        <title>The genome of a short-lived fish provides insights into sex chromosome evolution and the genetic control of aging.</title>
        <authorList>
            <person name="Reichwald K."/>
            <person name="Felder M."/>
            <person name="Petzold A."/>
            <person name="Koch P."/>
            <person name="Groth M."/>
            <person name="Platzer M."/>
        </authorList>
    </citation>
    <scope>NUCLEOTIDE SEQUENCE</scope>
    <source>
        <tissue evidence="2">Brain</tissue>
    </source>
</reference>
<feature type="region of interest" description="Disordered" evidence="1">
    <location>
        <begin position="1"/>
        <end position="72"/>
    </location>
</feature>
<feature type="compositionally biased region" description="Basic and acidic residues" evidence="1">
    <location>
        <begin position="32"/>
        <end position="47"/>
    </location>
</feature>
<dbReference type="Gene3D" id="1.10.443.10">
    <property type="entry name" value="Intergrase catalytic core"/>
    <property type="match status" value="1"/>
</dbReference>
<dbReference type="PANTHER" id="PTHR33480">
    <property type="entry name" value="SET DOMAIN-CONTAINING PROTEIN-RELATED"/>
    <property type="match status" value="1"/>
</dbReference>
<dbReference type="GO" id="GO:0015074">
    <property type="term" value="P:DNA integration"/>
    <property type="evidence" value="ECO:0007669"/>
    <property type="project" value="InterPro"/>
</dbReference>
<feature type="compositionally biased region" description="Acidic residues" evidence="1">
    <location>
        <begin position="623"/>
        <end position="645"/>
    </location>
</feature>
<dbReference type="EMBL" id="HAEJ01016394">
    <property type="protein sequence ID" value="SBS56851.1"/>
    <property type="molecule type" value="Transcribed_RNA"/>
</dbReference>
<proteinExistence type="predicted"/>
<dbReference type="PANTHER" id="PTHR33480:SF5">
    <property type="entry name" value="SI:DKEY-51D8.9"/>
    <property type="match status" value="1"/>
</dbReference>
<accession>A0A1A8VAI2</accession>
<reference evidence="2" key="1">
    <citation type="submission" date="2016-05" db="EMBL/GenBank/DDBJ databases">
        <authorList>
            <person name="Lavstsen T."/>
            <person name="Jespersen J.S."/>
        </authorList>
    </citation>
    <scope>NUCLEOTIDE SEQUENCE</scope>
    <source>
        <tissue evidence="2">Brain</tissue>
    </source>
</reference>
<gene>
    <name evidence="2" type="primary">SI:DKEY-51D8.9</name>
</gene>
<dbReference type="OrthoDB" id="8934763at2759"/>
<feature type="region of interest" description="Disordered" evidence="1">
    <location>
        <begin position="623"/>
        <end position="710"/>
    </location>
</feature>
<dbReference type="GO" id="GO:0006310">
    <property type="term" value="P:DNA recombination"/>
    <property type="evidence" value="ECO:0007669"/>
    <property type="project" value="InterPro"/>
</dbReference>
<dbReference type="InterPro" id="IPR013762">
    <property type="entry name" value="Integrase-like_cat_sf"/>
</dbReference>
<protein>
    <submittedName>
        <fullName evidence="2">Si:dkey-51d8.9</fullName>
    </submittedName>
</protein>
<name>A0A1A8VAI2_NOTFU</name>